<dbReference type="EMBL" id="CM000880">
    <property type="protein sequence ID" value="PNT77679.1"/>
    <property type="molecule type" value="Genomic_DNA"/>
</dbReference>
<evidence type="ECO:0000313" key="2">
    <source>
        <dbReference type="EMBL" id="PNT77679.1"/>
    </source>
</evidence>
<proteinExistence type="predicted"/>
<sequence>MFIFFPLALSSLDRRSISSLDLPLLPSSSSCVVAFSPRVRRKLPWRRPAPRRHGLSPHGHVCRHGSAAVLKERNIGHQKGPDPSVPPTSMRAVGESTSTSGQVGATGPFCKNTRAVCSNQHAVHLFKYRQPPRLLPCLLVTAVILLASAALRFSSLLASTAPPRSLSPPPCSSTSPLLRSSSSSPVLRSPPPPPPPPRKNR</sequence>
<dbReference type="Proteomes" id="UP000008810">
    <property type="component" value="Chromosome 1"/>
</dbReference>
<feature type="region of interest" description="Disordered" evidence="1">
    <location>
        <begin position="74"/>
        <end position="105"/>
    </location>
</feature>
<evidence type="ECO:0000313" key="3">
    <source>
        <dbReference type="EnsemblPlants" id="PNT77679"/>
    </source>
</evidence>
<reference evidence="2" key="2">
    <citation type="submission" date="2017-06" db="EMBL/GenBank/DDBJ databases">
        <title>WGS assembly of Brachypodium distachyon.</title>
        <authorList>
            <consortium name="The International Brachypodium Initiative"/>
            <person name="Lucas S."/>
            <person name="Harmon-Smith M."/>
            <person name="Lail K."/>
            <person name="Tice H."/>
            <person name="Grimwood J."/>
            <person name="Bruce D."/>
            <person name="Barry K."/>
            <person name="Shu S."/>
            <person name="Lindquist E."/>
            <person name="Wang M."/>
            <person name="Pitluck S."/>
            <person name="Vogel J.P."/>
            <person name="Garvin D.F."/>
            <person name="Mockler T.C."/>
            <person name="Schmutz J."/>
            <person name="Rokhsar D."/>
            <person name="Bevan M.W."/>
        </authorList>
    </citation>
    <scope>NUCLEOTIDE SEQUENCE</scope>
    <source>
        <strain evidence="2">Bd21</strain>
    </source>
</reference>
<organism evidence="2">
    <name type="scientific">Brachypodium distachyon</name>
    <name type="common">Purple false brome</name>
    <name type="synonym">Trachynia distachya</name>
    <dbReference type="NCBI Taxonomy" id="15368"/>
    <lineage>
        <taxon>Eukaryota</taxon>
        <taxon>Viridiplantae</taxon>
        <taxon>Streptophyta</taxon>
        <taxon>Embryophyta</taxon>
        <taxon>Tracheophyta</taxon>
        <taxon>Spermatophyta</taxon>
        <taxon>Magnoliopsida</taxon>
        <taxon>Liliopsida</taxon>
        <taxon>Poales</taxon>
        <taxon>Poaceae</taxon>
        <taxon>BOP clade</taxon>
        <taxon>Pooideae</taxon>
        <taxon>Stipodae</taxon>
        <taxon>Brachypodieae</taxon>
        <taxon>Brachypodium</taxon>
    </lineage>
</organism>
<dbReference type="Gramene" id="PNT77679">
    <property type="protein sequence ID" value="PNT77679"/>
    <property type="gene ID" value="BRADI_1g66896v3"/>
</dbReference>
<evidence type="ECO:0000256" key="1">
    <source>
        <dbReference type="SAM" id="MobiDB-lite"/>
    </source>
</evidence>
<protein>
    <submittedName>
        <fullName evidence="2 3">Uncharacterized protein</fullName>
    </submittedName>
</protein>
<name>A0A2K2DTT3_BRADI</name>
<keyword evidence="4" id="KW-1185">Reference proteome</keyword>
<feature type="region of interest" description="Disordered" evidence="1">
    <location>
        <begin position="160"/>
        <end position="201"/>
    </location>
</feature>
<evidence type="ECO:0000313" key="4">
    <source>
        <dbReference type="Proteomes" id="UP000008810"/>
    </source>
</evidence>
<dbReference type="AlphaFoldDB" id="A0A2K2DTT3"/>
<reference evidence="2 3" key="1">
    <citation type="journal article" date="2010" name="Nature">
        <title>Genome sequencing and analysis of the model grass Brachypodium distachyon.</title>
        <authorList>
            <consortium name="International Brachypodium Initiative"/>
        </authorList>
    </citation>
    <scope>NUCLEOTIDE SEQUENCE [LARGE SCALE GENOMIC DNA]</scope>
    <source>
        <strain evidence="2 3">Bd21</strain>
    </source>
</reference>
<dbReference type="InParanoid" id="A0A2K2DTT3"/>
<accession>A0A2K2DTT3</accession>
<feature type="compositionally biased region" description="Pro residues" evidence="1">
    <location>
        <begin position="188"/>
        <end position="201"/>
    </location>
</feature>
<gene>
    <name evidence="2" type="ORF">BRADI_1g66896v3</name>
</gene>
<reference evidence="3" key="3">
    <citation type="submission" date="2018-08" db="UniProtKB">
        <authorList>
            <consortium name="EnsemblPlants"/>
        </authorList>
    </citation>
    <scope>IDENTIFICATION</scope>
    <source>
        <strain evidence="3">cv. Bd21</strain>
    </source>
</reference>
<feature type="compositionally biased region" description="Low complexity" evidence="1">
    <location>
        <begin position="172"/>
        <end position="187"/>
    </location>
</feature>
<dbReference type="EnsemblPlants" id="PNT77679">
    <property type="protein sequence ID" value="PNT77679"/>
    <property type="gene ID" value="BRADI_1g66896v3"/>
</dbReference>